<dbReference type="PANTHER" id="PTHR19991:SF2">
    <property type="entry name" value="GH08893P"/>
    <property type="match status" value="1"/>
</dbReference>
<evidence type="ECO:0000313" key="4">
    <source>
        <dbReference type="EMBL" id="KAF4709210.1"/>
    </source>
</evidence>
<feature type="region of interest" description="Disordered" evidence="1">
    <location>
        <begin position="201"/>
        <end position="236"/>
    </location>
</feature>
<name>A0A7J6QNY0_PEROL</name>
<dbReference type="EMBL" id="JABANO010032072">
    <property type="protein sequence ID" value="KAF4709210.1"/>
    <property type="molecule type" value="Genomic_DNA"/>
</dbReference>
<proteinExistence type="predicted"/>
<dbReference type="Gene3D" id="3.40.30.10">
    <property type="entry name" value="Glutaredoxin"/>
    <property type="match status" value="1"/>
</dbReference>
<dbReference type="Proteomes" id="UP000553632">
    <property type="component" value="Unassembled WGS sequence"/>
</dbReference>
<dbReference type="SUPFAM" id="SSF52833">
    <property type="entry name" value="Thioredoxin-like"/>
    <property type="match status" value="1"/>
</dbReference>
<keyword evidence="5" id="KW-1185">Reference proteome</keyword>
<dbReference type="PANTHER" id="PTHR19991">
    <property type="entry name" value="L 2 01289"/>
    <property type="match status" value="1"/>
</dbReference>
<dbReference type="InterPro" id="IPR017937">
    <property type="entry name" value="Thioredoxin_CS"/>
</dbReference>
<dbReference type="InterPro" id="IPR036249">
    <property type="entry name" value="Thioredoxin-like_sf"/>
</dbReference>
<dbReference type="InterPro" id="IPR013766">
    <property type="entry name" value="Thioredoxin_domain"/>
</dbReference>
<comment type="caution">
    <text evidence="4">The sequence shown here is derived from an EMBL/GenBank/DDBJ whole genome shotgun (WGS) entry which is preliminary data.</text>
</comment>
<feature type="domain" description="Thioredoxin" evidence="3">
    <location>
        <begin position="1"/>
        <end position="122"/>
    </location>
</feature>
<reference evidence="4 5" key="1">
    <citation type="submission" date="2020-04" db="EMBL/GenBank/DDBJ databases">
        <title>Perkinsus olseni comparative genomics.</title>
        <authorList>
            <person name="Bogema D.R."/>
        </authorList>
    </citation>
    <scope>NUCLEOTIDE SEQUENCE [LARGE SCALE GENOMIC DNA]</scope>
    <source>
        <strain evidence="4 5">ATCC PRA-207</strain>
    </source>
</reference>
<feature type="compositionally biased region" description="Low complexity" evidence="1">
    <location>
        <begin position="219"/>
        <end position="230"/>
    </location>
</feature>
<dbReference type="PROSITE" id="PS51352">
    <property type="entry name" value="THIOREDOXIN_2"/>
    <property type="match status" value="1"/>
</dbReference>
<feature type="non-terminal residue" evidence="4">
    <location>
        <position position="236"/>
    </location>
</feature>
<dbReference type="OMA" id="GCHRIVK"/>
<protein>
    <recommendedName>
        <fullName evidence="3">Thioredoxin domain-containing protein</fullName>
    </recommendedName>
</protein>
<evidence type="ECO:0000256" key="1">
    <source>
        <dbReference type="SAM" id="MobiDB-lite"/>
    </source>
</evidence>
<keyword evidence="2" id="KW-1133">Transmembrane helix</keyword>
<sequence length="236" mass="26323">ISLTEAHEFRQDSKLRILTDETFEHDTQASTGSTTGPWFVMFYAPWCGHCRKLLPTWEDLADEMYGQVNVAAVDVTANTEVGSRFTIKRLPTLYLINHGKVYRYAGQRTMEALIEFASSPEVYTAKAAETMDVPQPPSGLKHAWARVEKLLQSKFVRDHPIIVALCFSGSVFLLMAITAYGIFLCANVSESDAEVEVKRRLDMEKNRQTGASVKSRGQAAEATNHDTAAAESKKEK</sequence>
<dbReference type="Pfam" id="PF00085">
    <property type="entry name" value="Thioredoxin"/>
    <property type="match status" value="1"/>
</dbReference>
<evidence type="ECO:0000256" key="2">
    <source>
        <dbReference type="SAM" id="Phobius"/>
    </source>
</evidence>
<dbReference type="CDD" id="cd02961">
    <property type="entry name" value="PDI_a_family"/>
    <property type="match status" value="1"/>
</dbReference>
<evidence type="ECO:0000313" key="5">
    <source>
        <dbReference type="Proteomes" id="UP000553632"/>
    </source>
</evidence>
<dbReference type="AlphaFoldDB" id="A0A7J6QNY0"/>
<keyword evidence="2" id="KW-0472">Membrane</keyword>
<accession>A0A7J6QNY0</accession>
<dbReference type="PROSITE" id="PS00194">
    <property type="entry name" value="THIOREDOXIN_1"/>
    <property type="match status" value="1"/>
</dbReference>
<evidence type="ECO:0000259" key="3">
    <source>
        <dbReference type="PROSITE" id="PS51352"/>
    </source>
</evidence>
<feature type="transmembrane region" description="Helical" evidence="2">
    <location>
        <begin position="161"/>
        <end position="183"/>
    </location>
</feature>
<organism evidence="4 5">
    <name type="scientific">Perkinsus olseni</name>
    <name type="common">Perkinsus atlanticus</name>
    <dbReference type="NCBI Taxonomy" id="32597"/>
    <lineage>
        <taxon>Eukaryota</taxon>
        <taxon>Sar</taxon>
        <taxon>Alveolata</taxon>
        <taxon>Perkinsozoa</taxon>
        <taxon>Perkinsea</taxon>
        <taxon>Perkinsida</taxon>
        <taxon>Perkinsidae</taxon>
        <taxon>Perkinsus</taxon>
    </lineage>
</organism>
<keyword evidence="2" id="KW-0812">Transmembrane</keyword>
<gene>
    <name evidence="4" type="ORF">FOZ63_027261</name>
</gene>